<dbReference type="InterPro" id="IPR052895">
    <property type="entry name" value="HetReg/Transcr_Mod"/>
</dbReference>
<sequence>MPSLGTDKIFNYRPLIEKDAIRLILLEPSPRDSPICCSIEHSTLTRFEHELRDHYTALSYVWGSPTKTHEISVDGCVFGVTSNLESALRHLREEEPGRVLRLWVDAICIDQENEGEKNTQVQQMGRIYATAHHTVIYLGESTEATDWAFEKLRSWRKERGKSASETDAGDVKSGVDNVQKLWDILESDVLTCQWFSRAWVFQELMRSGDPWLQCGNMRTRWDKFCEATRSVWEQLAHREHKELWPIMPRPEGLDLLQKMQTRRQRLLYPQAALLPLADDHNYRYIGPAVNKQRDKTKNNLLDLLSLRRNSHASVSKDKIFALLGIASDYRKDPGDLRVDYGLSTVQVFTKAAQYIVLHSKEHFDAFLDEVLEGDLTKRTRNLPSWVPDWNLDRSDNKAPVTWASCCGSLYQTLVPSFRPCEQLPARLVCSGWLFGTVSGLSDKFSYLSKSEDQLREAWRDVVNRAQDFHAPHVIRDGYWGIHQLVDALFATLYNDWLGHMKTELQDHLIPIGSERHLGDDYSHGFRKIILDLVNMKPDGDVWYERTKLHPMAIMCCLCMGHSFNLKDVLDPKVYRREKSEEEMMNFLNESCRFVDGQRMGLLNFESQIITIMEKQKAQPKINGQKTYQGPPPYKLDIGLLPNSAQNGDIVCSLFGSERLLVCRAVPKGDVESNEIGQHLTMVGECYPNDASLSCFNGKDVPVTNFIIH</sequence>
<dbReference type="eggNOG" id="ENOG502RQTC">
    <property type="taxonomic scope" value="Eukaryota"/>
</dbReference>
<protein>
    <recommendedName>
        <fullName evidence="1">Heterokaryon incompatibility domain-containing protein</fullName>
    </recommendedName>
</protein>
<dbReference type="KEGG" id="glz:GLAREA_09727"/>
<dbReference type="Proteomes" id="UP000016922">
    <property type="component" value="Unassembled WGS sequence"/>
</dbReference>
<dbReference type="STRING" id="1116229.S3D9D3"/>
<evidence type="ECO:0000313" key="3">
    <source>
        <dbReference type="Proteomes" id="UP000016922"/>
    </source>
</evidence>
<dbReference type="PANTHER" id="PTHR24148:SF73">
    <property type="entry name" value="HET DOMAIN PROTEIN (AFU_ORTHOLOGUE AFUA_8G01020)"/>
    <property type="match status" value="1"/>
</dbReference>
<dbReference type="EMBL" id="KE145368">
    <property type="protein sequence ID" value="EPE28606.1"/>
    <property type="molecule type" value="Genomic_DNA"/>
</dbReference>
<gene>
    <name evidence="2" type="ORF">GLAREA_09727</name>
</gene>
<dbReference type="OrthoDB" id="2157530at2759"/>
<accession>S3D9D3</accession>
<feature type="domain" description="Heterokaryon incompatibility" evidence="1">
    <location>
        <begin position="55"/>
        <end position="203"/>
    </location>
</feature>
<dbReference type="HOGENOM" id="CLU_004184_7_2_1"/>
<dbReference type="GeneID" id="19468774"/>
<evidence type="ECO:0000259" key="1">
    <source>
        <dbReference type="Pfam" id="PF06985"/>
    </source>
</evidence>
<dbReference type="AlphaFoldDB" id="S3D9D3"/>
<organism evidence="2 3">
    <name type="scientific">Glarea lozoyensis (strain ATCC 20868 / MF5171)</name>
    <dbReference type="NCBI Taxonomy" id="1116229"/>
    <lineage>
        <taxon>Eukaryota</taxon>
        <taxon>Fungi</taxon>
        <taxon>Dikarya</taxon>
        <taxon>Ascomycota</taxon>
        <taxon>Pezizomycotina</taxon>
        <taxon>Leotiomycetes</taxon>
        <taxon>Helotiales</taxon>
        <taxon>Helotiaceae</taxon>
        <taxon>Glarea</taxon>
    </lineage>
</organism>
<dbReference type="Pfam" id="PF06985">
    <property type="entry name" value="HET"/>
    <property type="match status" value="1"/>
</dbReference>
<dbReference type="PANTHER" id="PTHR24148">
    <property type="entry name" value="ANKYRIN REPEAT DOMAIN-CONTAINING PROTEIN 39 HOMOLOG-RELATED"/>
    <property type="match status" value="1"/>
</dbReference>
<keyword evidence="3" id="KW-1185">Reference proteome</keyword>
<dbReference type="InterPro" id="IPR010730">
    <property type="entry name" value="HET"/>
</dbReference>
<name>S3D9D3_GLAL2</name>
<dbReference type="RefSeq" id="XP_008084514.1">
    <property type="nucleotide sequence ID" value="XM_008086323.1"/>
</dbReference>
<reference evidence="2 3" key="1">
    <citation type="journal article" date="2013" name="BMC Genomics">
        <title>Genomics-driven discovery of the pneumocandin biosynthetic gene cluster in the fungus Glarea lozoyensis.</title>
        <authorList>
            <person name="Chen L."/>
            <person name="Yue Q."/>
            <person name="Zhang X."/>
            <person name="Xiang M."/>
            <person name="Wang C."/>
            <person name="Li S."/>
            <person name="Che Y."/>
            <person name="Ortiz-Lopez F.J."/>
            <person name="Bills G.F."/>
            <person name="Liu X."/>
            <person name="An Z."/>
        </authorList>
    </citation>
    <scope>NUCLEOTIDE SEQUENCE [LARGE SCALE GENOMIC DNA]</scope>
    <source>
        <strain evidence="3">ATCC 20868 / MF5171</strain>
    </source>
</reference>
<proteinExistence type="predicted"/>
<evidence type="ECO:0000313" key="2">
    <source>
        <dbReference type="EMBL" id="EPE28606.1"/>
    </source>
</evidence>